<protein>
    <recommendedName>
        <fullName evidence="1">Reverse transcriptase domain-containing protein</fullName>
    </recommendedName>
</protein>
<dbReference type="AlphaFoldDB" id="A0A8B6EI76"/>
<keyword evidence="3" id="KW-1185">Reference proteome</keyword>
<dbReference type="InterPro" id="IPR000477">
    <property type="entry name" value="RT_dom"/>
</dbReference>
<dbReference type="Pfam" id="PF12248">
    <property type="entry name" value="Methyltransf_FA"/>
    <property type="match status" value="1"/>
</dbReference>
<dbReference type="PROSITE" id="PS50878">
    <property type="entry name" value="RT_POL"/>
    <property type="match status" value="1"/>
</dbReference>
<name>A0A8B6EI76_MYTGA</name>
<dbReference type="Pfam" id="PF00078">
    <property type="entry name" value="RVT_1"/>
    <property type="match status" value="1"/>
</dbReference>
<reference evidence="2" key="1">
    <citation type="submission" date="2018-11" db="EMBL/GenBank/DDBJ databases">
        <authorList>
            <person name="Alioto T."/>
            <person name="Alioto T."/>
        </authorList>
    </citation>
    <scope>NUCLEOTIDE SEQUENCE</scope>
</reference>
<dbReference type="OrthoDB" id="6070753at2759"/>
<evidence type="ECO:0000313" key="3">
    <source>
        <dbReference type="Proteomes" id="UP000596742"/>
    </source>
</evidence>
<gene>
    <name evidence="2" type="ORF">MGAL_10B075503</name>
</gene>
<dbReference type="InterPro" id="IPR022041">
    <property type="entry name" value="Methyltransf_FA"/>
</dbReference>
<feature type="domain" description="Reverse transcriptase" evidence="1">
    <location>
        <begin position="1"/>
        <end position="113"/>
    </location>
</feature>
<proteinExistence type="predicted"/>
<dbReference type="EMBL" id="UYJE01005238">
    <property type="protein sequence ID" value="VDI35471.1"/>
    <property type="molecule type" value="Genomic_DNA"/>
</dbReference>
<organism evidence="2 3">
    <name type="scientific">Mytilus galloprovincialis</name>
    <name type="common">Mediterranean mussel</name>
    <dbReference type="NCBI Taxonomy" id="29158"/>
    <lineage>
        <taxon>Eukaryota</taxon>
        <taxon>Metazoa</taxon>
        <taxon>Spiralia</taxon>
        <taxon>Lophotrochozoa</taxon>
        <taxon>Mollusca</taxon>
        <taxon>Bivalvia</taxon>
        <taxon>Autobranchia</taxon>
        <taxon>Pteriomorphia</taxon>
        <taxon>Mytilida</taxon>
        <taxon>Mytiloidea</taxon>
        <taxon>Mytilidae</taxon>
        <taxon>Mytilinae</taxon>
        <taxon>Mytilus</taxon>
    </lineage>
</organism>
<comment type="caution">
    <text evidence="2">The sequence shown here is derived from an EMBL/GenBank/DDBJ whole genome shotgun (WGS) entry which is preliminary data.</text>
</comment>
<evidence type="ECO:0000313" key="2">
    <source>
        <dbReference type="EMBL" id="VDI35471.1"/>
    </source>
</evidence>
<accession>A0A8B6EI76</accession>
<sequence>MERVAFKLNRGTTRCTTGGIWSPTAYKIFINSLLQTFERNQLGACIGPIYCGIPTVADDVALISTDPYELQTMLNVQADHANKLRYQLSEQKSTILVYNDKLQKSWTLNGKSVTLSESAVHLGIDRNITKNAGVKEVVSKRITTARKTVYSLMGAGLHGLNGVNPKVSVHLIQIYVIPRLLYGLDVISLSNTDIQKMELFFRQLLKQIQHLPKRTSIAATLLLLGRIPIEGEIHKKILKTFGNIIRNDKSVEREIAFRQLAMKDEKSGSAEIYIATPETRDYTFVSNYGIRASDRILSFQLNACNNAYLGLISGSSDDQPLYEIDLGAYGNTVSYILARTSGSLPRLDEYPGPALKCNTYKDFRIIWDDDTINVSRGLDDSCSPFLTWTSPTTF</sequence>
<evidence type="ECO:0000259" key="1">
    <source>
        <dbReference type="PROSITE" id="PS50878"/>
    </source>
</evidence>
<dbReference type="Proteomes" id="UP000596742">
    <property type="component" value="Unassembled WGS sequence"/>
</dbReference>